<dbReference type="Pfam" id="PF00211">
    <property type="entry name" value="Guanylate_cyc"/>
    <property type="match status" value="1"/>
</dbReference>
<accession>A0A3N6P764</accession>
<keyword evidence="4" id="KW-1185">Reference proteome</keyword>
<name>A0A3N6P764_9CYAN</name>
<dbReference type="SMART" id="SM00044">
    <property type="entry name" value="CYCc"/>
    <property type="match status" value="1"/>
</dbReference>
<protein>
    <submittedName>
        <fullName evidence="3">Adenylate/guanylate cyclase domain-containing protein</fullName>
    </submittedName>
</protein>
<dbReference type="GO" id="GO:0006171">
    <property type="term" value="P:cAMP biosynthetic process"/>
    <property type="evidence" value="ECO:0007669"/>
    <property type="project" value="TreeGrafter"/>
</dbReference>
<gene>
    <name evidence="3" type="ORF">D5R40_20930</name>
</gene>
<evidence type="ECO:0000313" key="3">
    <source>
        <dbReference type="EMBL" id="RQH34463.1"/>
    </source>
</evidence>
<dbReference type="Proteomes" id="UP000269154">
    <property type="component" value="Unassembled WGS sequence"/>
</dbReference>
<dbReference type="EMBL" id="RCBY01000136">
    <property type="protein sequence ID" value="RQH34463.1"/>
    <property type="molecule type" value="Genomic_DNA"/>
</dbReference>
<dbReference type="AlphaFoldDB" id="A0A3N6P764"/>
<dbReference type="PROSITE" id="PS50125">
    <property type="entry name" value="GUANYLATE_CYCLASE_2"/>
    <property type="match status" value="1"/>
</dbReference>
<organism evidence="3 4">
    <name type="scientific">Okeania hirsuta</name>
    <dbReference type="NCBI Taxonomy" id="1458930"/>
    <lineage>
        <taxon>Bacteria</taxon>
        <taxon>Bacillati</taxon>
        <taxon>Cyanobacteriota</taxon>
        <taxon>Cyanophyceae</taxon>
        <taxon>Oscillatoriophycideae</taxon>
        <taxon>Oscillatoriales</taxon>
        <taxon>Microcoleaceae</taxon>
        <taxon>Okeania</taxon>
    </lineage>
</organism>
<dbReference type="InterPro" id="IPR001054">
    <property type="entry name" value="A/G_cyclase"/>
</dbReference>
<comment type="caution">
    <text evidence="3">The sequence shown here is derived from an EMBL/GenBank/DDBJ whole genome shotgun (WGS) entry which is preliminary data.</text>
</comment>
<evidence type="ECO:0000256" key="1">
    <source>
        <dbReference type="ARBA" id="ARBA00005381"/>
    </source>
</evidence>
<dbReference type="InterPro" id="IPR050697">
    <property type="entry name" value="Adenylyl/Guanylyl_Cyclase_3/4"/>
</dbReference>
<feature type="domain" description="Guanylate cyclase" evidence="2">
    <location>
        <begin position="1"/>
        <end position="127"/>
    </location>
</feature>
<dbReference type="GO" id="GO:0035556">
    <property type="term" value="P:intracellular signal transduction"/>
    <property type="evidence" value="ECO:0007669"/>
    <property type="project" value="InterPro"/>
</dbReference>
<dbReference type="InterPro" id="IPR029787">
    <property type="entry name" value="Nucleotide_cyclase"/>
</dbReference>
<proteinExistence type="inferred from homology"/>
<sequence>MILFWDIHDFTTISEQMTPEENFAFINQYLSYMEPQIQKYGGFIDKYIGDAIMALFPNSADDAVQGAIAMLEQLKTYNSERQQRNLKPIRIGIGLHTGTLILGTVGGFGCMDGTVLGDAVNLSSRVEGLTKTYGVSLLITDKTWQGLKNSLAYDLRFIDRVRAKGKAKAVSLFEIFSADPPELRDAKIATKEKFERTVLYFIKNYFQKQQIYFKNA</sequence>
<dbReference type="Gene3D" id="3.30.70.1230">
    <property type="entry name" value="Nucleotide cyclase"/>
    <property type="match status" value="1"/>
</dbReference>
<reference evidence="3 4" key="1">
    <citation type="journal article" date="2018" name="ACS Chem. Biol.">
        <title>Ketoreductase domain dysfunction expands chemodiversity: malyngamide biosynthesis in the cyanobacterium Okeania hirsuta.</title>
        <authorList>
            <person name="Moss N.A."/>
            <person name="Leao T."/>
            <person name="Rankin M."/>
            <person name="McCullough T.M."/>
            <person name="Qu P."/>
            <person name="Korobeynikov A."/>
            <person name="Smith J.L."/>
            <person name="Gerwick L."/>
            <person name="Gerwick W.H."/>
        </authorList>
    </citation>
    <scope>NUCLEOTIDE SEQUENCE [LARGE SCALE GENOMIC DNA]</scope>
    <source>
        <strain evidence="3 4">PAB10Feb10-1</strain>
    </source>
</reference>
<dbReference type="RefSeq" id="WP_124155127.1">
    <property type="nucleotide sequence ID" value="NZ_CAWOLW010000042.1"/>
</dbReference>
<evidence type="ECO:0000259" key="2">
    <source>
        <dbReference type="PROSITE" id="PS50125"/>
    </source>
</evidence>
<comment type="similarity">
    <text evidence="1">Belongs to the adenylyl cyclase class-3 family.</text>
</comment>
<dbReference type="PANTHER" id="PTHR43081">
    <property type="entry name" value="ADENYLATE CYCLASE, TERMINAL-DIFFERENTIATION SPECIFIC-RELATED"/>
    <property type="match status" value="1"/>
</dbReference>
<dbReference type="CDD" id="cd07302">
    <property type="entry name" value="CHD"/>
    <property type="match status" value="1"/>
</dbReference>
<dbReference type="GO" id="GO:0004016">
    <property type="term" value="F:adenylate cyclase activity"/>
    <property type="evidence" value="ECO:0007669"/>
    <property type="project" value="UniProtKB-ARBA"/>
</dbReference>
<dbReference type="SUPFAM" id="SSF55073">
    <property type="entry name" value="Nucleotide cyclase"/>
    <property type="match status" value="1"/>
</dbReference>
<dbReference type="PANTHER" id="PTHR43081:SF1">
    <property type="entry name" value="ADENYLATE CYCLASE, TERMINAL-DIFFERENTIATION SPECIFIC"/>
    <property type="match status" value="1"/>
</dbReference>
<evidence type="ECO:0000313" key="4">
    <source>
        <dbReference type="Proteomes" id="UP000269154"/>
    </source>
</evidence>